<evidence type="ECO:0000256" key="6">
    <source>
        <dbReference type="SAM" id="MobiDB-lite"/>
    </source>
</evidence>
<dbReference type="InterPro" id="IPR011989">
    <property type="entry name" value="ARM-like"/>
</dbReference>
<reference evidence="7" key="1">
    <citation type="submission" date="2014-08" db="EMBL/GenBank/DDBJ databases">
        <authorList>
            <person name="Sharma Rahul"/>
            <person name="Thines Marco"/>
        </authorList>
    </citation>
    <scope>NUCLEOTIDE SEQUENCE</scope>
</reference>
<evidence type="ECO:0000313" key="7">
    <source>
        <dbReference type="EMBL" id="CED83604.1"/>
    </source>
</evidence>
<evidence type="ECO:0000256" key="1">
    <source>
        <dbReference type="ARBA" id="ARBA00004123"/>
    </source>
</evidence>
<keyword evidence="4" id="KW-0677">Repeat</keyword>
<feature type="compositionally biased region" description="Acidic residues" evidence="6">
    <location>
        <begin position="180"/>
        <end position="189"/>
    </location>
</feature>
<dbReference type="EMBL" id="LN483157">
    <property type="protein sequence ID" value="CED83604.1"/>
    <property type="molecule type" value="Genomic_DNA"/>
</dbReference>
<dbReference type="SUPFAM" id="SSF48371">
    <property type="entry name" value="ARM repeat"/>
    <property type="match status" value="1"/>
</dbReference>
<proteinExistence type="predicted"/>
<evidence type="ECO:0000256" key="5">
    <source>
        <dbReference type="ARBA" id="ARBA00023242"/>
    </source>
</evidence>
<evidence type="ECO:0000256" key="4">
    <source>
        <dbReference type="ARBA" id="ARBA00022737"/>
    </source>
</evidence>
<evidence type="ECO:0000256" key="3">
    <source>
        <dbReference type="ARBA" id="ARBA00022490"/>
    </source>
</evidence>
<dbReference type="PANTHER" id="PTHR15651">
    <property type="entry name" value="ARMADILLO REPEAT-CONTAINING PROTEIN 8"/>
    <property type="match status" value="1"/>
</dbReference>
<dbReference type="AlphaFoldDB" id="A0A0F7SSJ5"/>
<keyword evidence="5" id="KW-0539">Nucleus</keyword>
<dbReference type="GO" id="GO:0005737">
    <property type="term" value="C:cytoplasm"/>
    <property type="evidence" value="ECO:0007669"/>
    <property type="project" value="UniProtKB-SubCell"/>
</dbReference>
<sequence>MTIPHTPFLPASAPSTGPSSSFASTTPTLAELNLLKNKVIGDPSYKLIVLGQLPIIRSLTGLCRLNASGPGGKESIEQREARLEAVVIIGSLTHTAPSDFIPAVFPCADLVSNLLTSLSAIPSDKLFDVRKLKEVETVLRTVAGLGRVIGEYCGGDRYGTGVNLEVGEEDERSERMDVDGQFEEEEEEGAAIEKEKQIRELVGSRIAEFLSPTNLSIILSYVFVPQSSSQMTPIQRRLYPLIFQLLTALIQTSHHRRTLKEWCSLPLERPFERLVKDDMQVLPDPKTEEIQSTKFFVGELSEVLLKTFNSDGSKASIEMDVKTTVAALELLTALRNTEKNQGSLEYIVENHQSDTIDDTHPYLSNEIESQLLQSKHCSVRLASATFACAESGSTPKRAVFDCFANLLERGVPEEERVKTTFTIARVIHSKHHQLMEKLALEAGILPKLGVALCTDSGDKREIQRKLISLDELKVAGRVVVSSAEDEKLKAEWERLVKEDVGGLEWKVRLREGVLTALAALSYQDQTIRQLVLDLPLLLPILHTSLTHPHSTGIRSAACELVKCLSRSVSVLRSSLVDSGFAIILLELLEADLATASSVKPRRSHDRKFIGVRANALGGLANFVLEFSPMKTVLLDKNALSTVVFYCQPNQPNVVRLPALQILVNMAYRSRWDVKSKILQALATIDVKQPTSTIGALSVEPNDAIIVRYLAVLRNIVSGNPHDKRRPPLVTIYPFNQPGAMSILRSILERALRISPSWENSDVLILASSEQAVSVLRSMLDVWDENLFDWIVQDRDLVEACRFALEVAIGNREKSVSSSIVEFLRRLTTSCIRHKPQEYQDNFLPQMREGVFSKHQIVDPTVM</sequence>
<feature type="region of interest" description="Disordered" evidence="6">
    <location>
        <begin position="1"/>
        <end position="22"/>
    </location>
</feature>
<organism evidence="7">
    <name type="scientific">Phaffia rhodozyma</name>
    <name type="common">Yeast</name>
    <name type="synonym">Xanthophyllomyces dendrorhous</name>
    <dbReference type="NCBI Taxonomy" id="264483"/>
    <lineage>
        <taxon>Eukaryota</taxon>
        <taxon>Fungi</taxon>
        <taxon>Dikarya</taxon>
        <taxon>Basidiomycota</taxon>
        <taxon>Agaricomycotina</taxon>
        <taxon>Tremellomycetes</taxon>
        <taxon>Cystofilobasidiales</taxon>
        <taxon>Mrakiaceae</taxon>
        <taxon>Phaffia</taxon>
    </lineage>
</organism>
<comment type="subcellular location">
    <subcellularLocation>
        <location evidence="2">Cytoplasm</location>
    </subcellularLocation>
    <subcellularLocation>
        <location evidence="1">Nucleus</location>
    </subcellularLocation>
</comment>
<dbReference type="Gene3D" id="1.25.10.10">
    <property type="entry name" value="Leucine-rich Repeat Variant"/>
    <property type="match status" value="1"/>
</dbReference>
<dbReference type="GO" id="GO:0005634">
    <property type="term" value="C:nucleus"/>
    <property type="evidence" value="ECO:0007669"/>
    <property type="project" value="UniProtKB-SubCell"/>
</dbReference>
<dbReference type="GO" id="GO:0034657">
    <property type="term" value="C:GID complex"/>
    <property type="evidence" value="ECO:0007669"/>
    <property type="project" value="TreeGrafter"/>
</dbReference>
<dbReference type="PANTHER" id="PTHR15651:SF7">
    <property type="entry name" value="ARMADILLO REPEAT-CONTAINING PROTEIN 8"/>
    <property type="match status" value="1"/>
</dbReference>
<evidence type="ECO:0000256" key="2">
    <source>
        <dbReference type="ARBA" id="ARBA00004496"/>
    </source>
</evidence>
<feature type="region of interest" description="Disordered" evidence="6">
    <location>
        <begin position="168"/>
        <end position="189"/>
    </location>
</feature>
<feature type="compositionally biased region" description="Low complexity" evidence="6">
    <location>
        <begin position="10"/>
        <end position="22"/>
    </location>
</feature>
<dbReference type="InterPro" id="IPR038739">
    <property type="entry name" value="ARMC8/Vid28"/>
</dbReference>
<dbReference type="InterPro" id="IPR016024">
    <property type="entry name" value="ARM-type_fold"/>
</dbReference>
<protein>
    <submittedName>
        <fullName evidence="7">Proteins containing armadillo/beta-catenin-like repeat</fullName>
    </submittedName>
</protein>
<accession>A0A0F7SSJ5</accession>
<name>A0A0F7SSJ5_PHARH</name>
<keyword evidence="3" id="KW-0963">Cytoplasm</keyword>
<dbReference type="GO" id="GO:0043161">
    <property type="term" value="P:proteasome-mediated ubiquitin-dependent protein catabolic process"/>
    <property type="evidence" value="ECO:0007669"/>
    <property type="project" value="TreeGrafter"/>
</dbReference>